<organism evidence="1 2">
    <name type="scientific">Asanoa hainanensis</name>
    <dbReference type="NCBI Taxonomy" id="560556"/>
    <lineage>
        <taxon>Bacteria</taxon>
        <taxon>Bacillati</taxon>
        <taxon>Actinomycetota</taxon>
        <taxon>Actinomycetes</taxon>
        <taxon>Micromonosporales</taxon>
        <taxon>Micromonosporaceae</taxon>
        <taxon>Asanoa</taxon>
    </lineage>
</organism>
<proteinExistence type="predicted"/>
<dbReference type="AlphaFoldDB" id="A0A239KJC5"/>
<accession>A0A239KJC5</accession>
<name>A0A239KJC5_9ACTN</name>
<protein>
    <submittedName>
        <fullName evidence="1">Uncharacterized protein</fullName>
    </submittedName>
</protein>
<evidence type="ECO:0000313" key="2">
    <source>
        <dbReference type="Proteomes" id="UP000198362"/>
    </source>
</evidence>
<sequence length="43" mass="4854">MDEMRECARESVTSNGEIQNVRPLCRFSQPAALPLTVIRFSLS</sequence>
<evidence type="ECO:0000313" key="1">
    <source>
        <dbReference type="EMBL" id="SNT18145.1"/>
    </source>
</evidence>
<keyword evidence="2" id="KW-1185">Reference proteome</keyword>
<dbReference type="EMBL" id="FZPH01000003">
    <property type="protein sequence ID" value="SNT18145.1"/>
    <property type="molecule type" value="Genomic_DNA"/>
</dbReference>
<dbReference type="Proteomes" id="UP000198362">
    <property type="component" value="Unassembled WGS sequence"/>
</dbReference>
<reference evidence="1 2" key="1">
    <citation type="submission" date="2017-06" db="EMBL/GenBank/DDBJ databases">
        <authorList>
            <person name="Kim H.J."/>
            <person name="Triplett B.A."/>
        </authorList>
    </citation>
    <scope>NUCLEOTIDE SEQUENCE [LARGE SCALE GENOMIC DNA]</scope>
    <source>
        <strain evidence="1 2">CGMCC 4.5593</strain>
    </source>
</reference>
<gene>
    <name evidence="1" type="ORF">SAMN05421812_103577</name>
</gene>